<comment type="similarity">
    <text evidence="3 10">Belongs to the cytochrome P450 family.</text>
</comment>
<evidence type="ECO:0000256" key="5">
    <source>
        <dbReference type="ARBA" id="ARBA00022723"/>
    </source>
</evidence>
<dbReference type="InterPro" id="IPR050364">
    <property type="entry name" value="Cytochrome_P450_fung"/>
</dbReference>
<evidence type="ECO:0000256" key="4">
    <source>
        <dbReference type="ARBA" id="ARBA00022617"/>
    </source>
</evidence>
<dbReference type="EMBL" id="NBII01000004">
    <property type="protein sequence ID" value="PAV19382.1"/>
    <property type="molecule type" value="Genomic_DNA"/>
</dbReference>
<evidence type="ECO:0000313" key="11">
    <source>
        <dbReference type="EMBL" id="PAV19382.1"/>
    </source>
</evidence>
<keyword evidence="8 10" id="KW-0503">Monooxygenase</keyword>
<dbReference type="InterPro" id="IPR001128">
    <property type="entry name" value="Cyt_P450"/>
</dbReference>
<evidence type="ECO:0000256" key="3">
    <source>
        <dbReference type="ARBA" id="ARBA00010617"/>
    </source>
</evidence>
<comment type="caution">
    <text evidence="11">The sequence shown here is derived from an EMBL/GenBank/DDBJ whole genome shotgun (WGS) entry which is preliminary data.</text>
</comment>
<dbReference type="GO" id="GO:0016705">
    <property type="term" value="F:oxidoreductase activity, acting on paired donors, with incorporation or reduction of molecular oxygen"/>
    <property type="evidence" value="ECO:0007669"/>
    <property type="project" value="InterPro"/>
</dbReference>
<protein>
    <submittedName>
        <fullName evidence="11">Cytochrome P450</fullName>
    </submittedName>
</protein>
<dbReference type="InterPro" id="IPR017972">
    <property type="entry name" value="Cyt_P450_CS"/>
</dbReference>
<reference evidence="11 12" key="1">
    <citation type="journal article" date="2017" name="Mol. Ecol.">
        <title>Comparative and population genomic landscape of Phellinus noxius: A hypervariable fungus causing root rot in trees.</title>
        <authorList>
            <person name="Chung C.L."/>
            <person name="Lee T.J."/>
            <person name="Akiba M."/>
            <person name="Lee H.H."/>
            <person name="Kuo T.H."/>
            <person name="Liu D."/>
            <person name="Ke H.M."/>
            <person name="Yokoi T."/>
            <person name="Roa M.B."/>
            <person name="Lu M.J."/>
            <person name="Chang Y.Y."/>
            <person name="Ann P.J."/>
            <person name="Tsai J.N."/>
            <person name="Chen C.Y."/>
            <person name="Tzean S.S."/>
            <person name="Ota Y."/>
            <person name="Hattori T."/>
            <person name="Sahashi N."/>
            <person name="Liou R.F."/>
            <person name="Kikuchi T."/>
            <person name="Tsai I.J."/>
        </authorList>
    </citation>
    <scope>NUCLEOTIDE SEQUENCE [LARGE SCALE GENOMIC DNA]</scope>
    <source>
        <strain evidence="11 12">FFPRI411160</strain>
    </source>
</reference>
<comment type="cofactor">
    <cofactor evidence="1 9">
        <name>heme</name>
        <dbReference type="ChEBI" id="CHEBI:30413"/>
    </cofactor>
</comment>
<keyword evidence="4 9" id="KW-0349">Heme</keyword>
<dbReference type="GO" id="GO:0004497">
    <property type="term" value="F:monooxygenase activity"/>
    <property type="evidence" value="ECO:0007669"/>
    <property type="project" value="UniProtKB-KW"/>
</dbReference>
<sequence length="512" mass="58446">MKGSVTLVVLGAAILLYVKNKLKTQSLASLPPGPKGNWIIGNLGVILSKYQWRTYSAWSKIFGDIIYMKALGRPVIILNKFEHARELMEKRSSTYSDRPRMVYIVEMVKIRSVTFMRYGDLWRLHRRLLQQYLNMRAVVAFQPHQAKAAANLLIDLAEEPVNFPDKIKRFSASAVLCSTYGYYVLPKDDPLIALNTHSEGTIIRPGPPGSTLVDLFPFLQYLPSFFPGAKFKKMAEQGKDALYDMATQPYNMVKEQRKAGKAPYSLLSRMLEEYEQSGADDEVRYEAIKDVCASMYRAGVATTNSTLLVFFMAMVLHPEVVKKAQVELDDYLRGERLPAMEDKDKLPYITYIMKECWRWRPPFPLGISHMSMEDDELEGKFIPKGSLIMPNIWHMMHDERNYTNPEEFDPDRFKDPSILDSRAAIFGFGRRICPGRYFAEADIWLAMANILTVFDIKPAVDDQGADILPDPQAFISGLNSWPLPYQCRIVPRNDKSLPLIKQNLAIAAEIEL</sequence>
<dbReference type="PROSITE" id="PS00086">
    <property type="entry name" value="CYTOCHROME_P450"/>
    <property type="match status" value="1"/>
</dbReference>
<evidence type="ECO:0000256" key="9">
    <source>
        <dbReference type="PIRSR" id="PIRSR602401-1"/>
    </source>
</evidence>
<evidence type="ECO:0000256" key="10">
    <source>
        <dbReference type="RuleBase" id="RU000461"/>
    </source>
</evidence>
<dbReference type="PRINTS" id="PR00463">
    <property type="entry name" value="EP450I"/>
</dbReference>
<dbReference type="Gene3D" id="1.10.630.10">
    <property type="entry name" value="Cytochrome P450"/>
    <property type="match status" value="1"/>
</dbReference>
<dbReference type="PANTHER" id="PTHR46300:SF7">
    <property type="entry name" value="P450, PUTATIVE (EUROFUNG)-RELATED"/>
    <property type="match status" value="1"/>
</dbReference>
<evidence type="ECO:0000256" key="7">
    <source>
        <dbReference type="ARBA" id="ARBA00023004"/>
    </source>
</evidence>
<dbReference type="AlphaFoldDB" id="A0A286UIF6"/>
<name>A0A286UIF6_9AGAM</name>
<dbReference type="GO" id="GO:0020037">
    <property type="term" value="F:heme binding"/>
    <property type="evidence" value="ECO:0007669"/>
    <property type="project" value="InterPro"/>
</dbReference>
<dbReference type="InterPro" id="IPR002401">
    <property type="entry name" value="Cyt_P450_E_grp-I"/>
</dbReference>
<proteinExistence type="inferred from homology"/>
<evidence type="ECO:0000256" key="8">
    <source>
        <dbReference type="ARBA" id="ARBA00023033"/>
    </source>
</evidence>
<evidence type="ECO:0000313" key="12">
    <source>
        <dbReference type="Proteomes" id="UP000217199"/>
    </source>
</evidence>
<evidence type="ECO:0000256" key="2">
    <source>
        <dbReference type="ARBA" id="ARBA00005179"/>
    </source>
</evidence>
<dbReference type="Proteomes" id="UP000217199">
    <property type="component" value="Unassembled WGS sequence"/>
</dbReference>
<dbReference type="InParanoid" id="A0A286UIF6"/>
<evidence type="ECO:0000256" key="1">
    <source>
        <dbReference type="ARBA" id="ARBA00001971"/>
    </source>
</evidence>
<dbReference type="SUPFAM" id="SSF48264">
    <property type="entry name" value="Cytochrome P450"/>
    <property type="match status" value="1"/>
</dbReference>
<dbReference type="PANTHER" id="PTHR46300">
    <property type="entry name" value="P450, PUTATIVE (EUROFUNG)-RELATED-RELATED"/>
    <property type="match status" value="1"/>
</dbReference>
<keyword evidence="12" id="KW-1185">Reference proteome</keyword>
<dbReference type="InterPro" id="IPR036396">
    <property type="entry name" value="Cyt_P450_sf"/>
</dbReference>
<accession>A0A286UIF6</accession>
<organism evidence="11 12">
    <name type="scientific">Pyrrhoderma noxium</name>
    <dbReference type="NCBI Taxonomy" id="2282107"/>
    <lineage>
        <taxon>Eukaryota</taxon>
        <taxon>Fungi</taxon>
        <taxon>Dikarya</taxon>
        <taxon>Basidiomycota</taxon>
        <taxon>Agaricomycotina</taxon>
        <taxon>Agaricomycetes</taxon>
        <taxon>Hymenochaetales</taxon>
        <taxon>Hymenochaetaceae</taxon>
        <taxon>Pyrrhoderma</taxon>
    </lineage>
</organism>
<dbReference type="GO" id="GO:0005506">
    <property type="term" value="F:iron ion binding"/>
    <property type="evidence" value="ECO:0007669"/>
    <property type="project" value="InterPro"/>
</dbReference>
<keyword evidence="6 10" id="KW-0560">Oxidoreductase</keyword>
<dbReference type="OrthoDB" id="3255500at2759"/>
<gene>
    <name evidence="11" type="ORF">PNOK_0431600</name>
</gene>
<dbReference type="STRING" id="2282107.A0A286UIF6"/>
<feature type="binding site" description="axial binding residue" evidence="9">
    <location>
        <position position="433"/>
    </location>
    <ligand>
        <name>heme</name>
        <dbReference type="ChEBI" id="CHEBI:30413"/>
    </ligand>
    <ligandPart>
        <name>Fe</name>
        <dbReference type="ChEBI" id="CHEBI:18248"/>
    </ligandPart>
</feature>
<keyword evidence="7 9" id="KW-0408">Iron</keyword>
<dbReference type="Pfam" id="PF00067">
    <property type="entry name" value="p450"/>
    <property type="match status" value="1"/>
</dbReference>
<comment type="pathway">
    <text evidence="2">Secondary metabolite biosynthesis.</text>
</comment>
<keyword evidence="5 9" id="KW-0479">Metal-binding</keyword>
<evidence type="ECO:0000256" key="6">
    <source>
        <dbReference type="ARBA" id="ARBA00023002"/>
    </source>
</evidence>
<dbReference type="CDD" id="cd11065">
    <property type="entry name" value="CYP64-like"/>
    <property type="match status" value="1"/>
</dbReference>